<protein>
    <submittedName>
        <fullName evidence="3">Uncharacterized protein</fullName>
    </submittedName>
</protein>
<evidence type="ECO:0000313" key="3">
    <source>
        <dbReference type="EMBL" id="QDU47078.1"/>
    </source>
</evidence>
<dbReference type="EMBL" id="CP036276">
    <property type="protein sequence ID" value="QDU47078.1"/>
    <property type="molecule type" value="Genomic_DNA"/>
</dbReference>
<dbReference type="RefSeq" id="WP_145379728.1">
    <property type="nucleotide sequence ID" value="NZ_CP036276.1"/>
</dbReference>
<evidence type="ECO:0000256" key="2">
    <source>
        <dbReference type="SAM" id="Phobius"/>
    </source>
</evidence>
<name>A0A517ZX88_9PLAN</name>
<proteinExistence type="predicted"/>
<organism evidence="3 4">
    <name type="scientific">Symmachiella dynata</name>
    <dbReference type="NCBI Taxonomy" id="2527995"/>
    <lineage>
        <taxon>Bacteria</taxon>
        <taxon>Pseudomonadati</taxon>
        <taxon>Planctomycetota</taxon>
        <taxon>Planctomycetia</taxon>
        <taxon>Planctomycetales</taxon>
        <taxon>Planctomycetaceae</taxon>
        <taxon>Symmachiella</taxon>
    </lineage>
</organism>
<feature type="transmembrane region" description="Helical" evidence="2">
    <location>
        <begin position="47"/>
        <end position="68"/>
    </location>
</feature>
<keyword evidence="2" id="KW-0472">Membrane</keyword>
<keyword evidence="4" id="KW-1185">Reference proteome</keyword>
<sequence>MPEAADRYYRPSNTAPISGIFTMLTVGGLAAVVMGPIYALVSFYDPFVVFSLFGALSIGALGGSAVDYGARVGKVRNRVVVHGVSIVVGLFLVYVSWVAYIGLLTGSIILSPQIIWQVIQIIAQQGVWEFNGEEPLGTELYVIWVCEAVMICGLVIVSGYRKRPPYCEACGRWSEAMGLEVRVSSECRDELVQVLETERYSALMEFRSEIIHDSDYIQLTPYQCPGCDESCFLSGWRVITEINKQGAWETRTLDLFKDMIVPREIIDGLTALPQEVPEDDVGDPNEDDYASAESEAVDD</sequence>
<feature type="transmembrane region" description="Helical" evidence="2">
    <location>
        <begin position="141"/>
        <end position="160"/>
    </location>
</feature>
<keyword evidence="2" id="KW-1133">Transmembrane helix</keyword>
<gene>
    <name evidence="3" type="ORF">Mal52_56060</name>
</gene>
<feature type="region of interest" description="Disordered" evidence="1">
    <location>
        <begin position="271"/>
        <end position="299"/>
    </location>
</feature>
<keyword evidence="2" id="KW-0812">Transmembrane</keyword>
<evidence type="ECO:0000256" key="1">
    <source>
        <dbReference type="SAM" id="MobiDB-lite"/>
    </source>
</evidence>
<feature type="compositionally biased region" description="Acidic residues" evidence="1">
    <location>
        <begin position="276"/>
        <end position="299"/>
    </location>
</feature>
<evidence type="ECO:0000313" key="4">
    <source>
        <dbReference type="Proteomes" id="UP000319383"/>
    </source>
</evidence>
<reference evidence="3 4" key="1">
    <citation type="submission" date="2019-02" db="EMBL/GenBank/DDBJ databases">
        <title>Deep-cultivation of Planctomycetes and their phenomic and genomic characterization uncovers novel biology.</title>
        <authorList>
            <person name="Wiegand S."/>
            <person name="Jogler M."/>
            <person name="Boedeker C."/>
            <person name="Pinto D."/>
            <person name="Vollmers J."/>
            <person name="Rivas-Marin E."/>
            <person name="Kohn T."/>
            <person name="Peeters S.H."/>
            <person name="Heuer A."/>
            <person name="Rast P."/>
            <person name="Oberbeckmann S."/>
            <person name="Bunk B."/>
            <person name="Jeske O."/>
            <person name="Meyerdierks A."/>
            <person name="Storesund J.E."/>
            <person name="Kallscheuer N."/>
            <person name="Luecker S."/>
            <person name="Lage O.M."/>
            <person name="Pohl T."/>
            <person name="Merkel B.J."/>
            <person name="Hornburger P."/>
            <person name="Mueller R.-W."/>
            <person name="Bruemmer F."/>
            <person name="Labrenz M."/>
            <person name="Spormann A.M."/>
            <person name="Op den Camp H."/>
            <person name="Overmann J."/>
            <person name="Amann R."/>
            <person name="Jetten M.S.M."/>
            <person name="Mascher T."/>
            <person name="Medema M.H."/>
            <person name="Devos D.P."/>
            <person name="Kaster A.-K."/>
            <person name="Ovreas L."/>
            <person name="Rohde M."/>
            <person name="Galperin M.Y."/>
            <person name="Jogler C."/>
        </authorList>
    </citation>
    <scope>NUCLEOTIDE SEQUENCE [LARGE SCALE GENOMIC DNA]</scope>
    <source>
        <strain evidence="3 4">Mal52</strain>
    </source>
</reference>
<dbReference type="Proteomes" id="UP000319383">
    <property type="component" value="Chromosome"/>
</dbReference>
<dbReference type="KEGG" id="sdyn:Mal52_56060"/>
<accession>A0A517ZX88</accession>
<dbReference type="AlphaFoldDB" id="A0A517ZX88"/>
<feature type="transmembrane region" description="Helical" evidence="2">
    <location>
        <begin position="20"/>
        <end position="41"/>
    </location>
</feature>
<feature type="transmembrane region" description="Helical" evidence="2">
    <location>
        <begin position="80"/>
        <end position="103"/>
    </location>
</feature>